<evidence type="ECO:0000313" key="2">
    <source>
        <dbReference type="Proteomes" id="UP000694892"/>
    </source>
</evidence>
<sequence>MSSSNGDTVLPTAPPPHKIIYCHQLSELASGARDPNYPRAAGYADEKVITMGKSPELPGRRHRFGNLIGQML</sequence>
<dbReference type="AlphaFoldDB" id="A0A974HPW4"/>
<evidence type="ECO:0000313" key="1">
    <source>
        <dbReference type="EMBL" id="OCT86102.1"/>
    </source>
</evidence>
<accession>A0A974HPW4</accession>
<organism evidence="1 2">
    <name type="scientific">Xenopus laevis</name>
    <name type="common">African clawed frog</name>
    <dbReference type="NCBI Taxonomy" id="8355"/>
    <lineage>
        <taxon>Eukaryota</taxon>
        <taxon>Metazoa</taxon>
        <taxon>Chordata</taxon>
        <taxon>Craniata</taxon>
        <taxon>Vertebrata</taxon>
        <taxon>Euteleostomi</taxon>
        <taxon>Amphibia</taxon>
        <taxon>Batrachia</taxon>
        <taxon>Anura</taxon>
        <taxon>Pipoidea</taxon>
        <taxon>Pipidae</taxon>
        <taxon>Xenopodinae</taxon>
        <taxon>Xenopus</taxon>
        <taxon>Xenopus</taxon>
    </lineage>
</organism>
<reference evidence="2" key="1">
    <citation type="journal article" date="2016" name="Nature">
        <title>Genome evolution in the allotetraploid frog Xenopus laevis.</title>
        <authorList>
            <person name="Session A.M."/>
            <person name="Uno Y."/>
            <person name="Kwon T."/>
            <person name="Chapman J.A."/>
            <person name="Toyoda A."/>
            <person name="Takahashi S."/>
            <person name="Fukui A."/>
            <person name="Hikosaka A."/>
            <person name="Suzuki A."/>
            <person name="Kondo M."/>
            <person name="van Heeringen S.J."/>
            <person name="Quigley I."/>
            <person name="Heinz S."/>
            <person name="Ogino H."/>
            <person name="Ochi H."/>
            <person name="Hellsten U."/>
            <person name="Lyons J.B."/>
            <person name="Simakov O."/>
            <person name="Putnam N."/>
            <person name="Stites J."/>
            <person name="Kuroki Y."/>
            <person name="Tanaka T."/>
            <person name="Michiue T."/>
            <person name="Watanabe M."/>
            <person name="Bogdanovic O."/>
            <person name="Lister R."/>
            <person name="Georgiou G."/>
            <person name="Paranjpe S.S."/>
            <person name="van Kruijsbergen I."/>
            <person name="Shu S."/>
            <person name="Carlson J."/>
            <person name="Kinoshita T."/>
            <person name="Ohta Y."/>
            <person name="Mawaribuchi S."/>
            <person name="Jenkins J."/>
            <person name="Grimwood J."/>
            <person name="Schmutz J."/>
            <person name="Mitros T."/>
            <person name="Mozaffari S.V."/>
            <person name="Suzuki Y."/>
            <person name="Haramoto Y."/>
            <person name="Yamamoto T.S."/>
            <person name="Takagi C."/>
            <person name="Heald R."/>
            <person name="Miller K."/>
            <person name="Haudenschild C."/>
            <person name="Kitzman J."/>
            <person name="Nakayama T."/>
            <person name="Izutsu Y."/>
            <person name="Robert J."/>
            <person name="Fortriede J."/>
            <person name="Burns K."/>
            <person name="Lotay V."/>
            <person name="Karimi K."/>
            <person name="Yasuoka Y."/>
            <person name="Dichmann D.S."/>
            <person name="Flajnik M.F."/>
            <person name="Houston D.W."/>
            <person name="Shendure J."/>
            <person name="DuPasquier L."/>
            <person name="Vize P.D."/>
            <person name="Zorn A.M."/>
            <person name="Ito M."/>
            <person name="Marcotte E.M."/>
            <person name="Wallingford J.B."/>
            <person name="Ito Y."/>
            <person name="Asashima M."/>
            <person name="Ueno N."/>
            <person name="Matsuda Y."/>
            <person name="Veenstra G.J."/>
            <person name="Fujiyama A."/>
            <person name="Harland R.M."/>
            <person name="Taira M."/>
            <person name="Rokhsar D.S."/>
        </authorList>
    </citation>
    <scope>NUCLEOTIDE SEQUENCE [LARGE SCALE GENOMIC DNA]</scope>
    <source>
        <strain evidence="2">J</strain>
    </source>
</reference>
<name>A0A974HPW4_XENLA</name>
<dbReference type="EMBL" id="CM004471">
    <property type="protein sequence ID" value="OCT86102.1"/>
    <property type="molecule type" value="Genomic_DNA"/>
</dbReference>
<gene>
    <name evidence="1" type="ORF">XELAEV_18019798mg</name>
</gene>
<protein>
    <submittedName>
        <fullName evidence="1">Uncharacterized protein</fullName>
    </submittedName>
</protein>
<dbReference type="Proteomes" id="UP000694892">
    <property type="component" value="Chromosome 3S"/>
</dbReference>
<proteinExistence type="predicted"/>